<evidence type="ECO:0000313" key="2">
    <source>
        <dbReference type="Proteomes" id="UP001595812"/>
    </source>
</evidence>
<keyword evidence="2" id="KW-1185">Reference proteome</keyword>
<comment type="caution">
    <text evidence="1">The sequence shown here is derived from an EMBL/GenBank/DDBJ whole genome shotgun (WGS) entry which is preliminary data.</text>
</comment>
<sequence length="223" mass="25372">MQYPTKHFSVLSICLIIFIGFIHMSCSSSDDVSPEENPEINFYALAVGNSWVYTNLRYNINTQEYVETNVVDSVSIVNKELVDGEVFFRFRTKTTGNANDHPFANSNGEEFELLRDSTGYLIRPDGSVKFTNNNFTPRVIFEESFGLIYDELISNQETVMVGAGEFESSYMQRYAIFNDGQRSNATDHFYYSYGVGLIYETISFISIENPIGIKTLASYRLAD</sequence>
<organism evidence="1 2">
    <name type="scientific">Winogradskyella maritima</name>
    <dbReference type="NCBI Taxonomy" id="1517766"/>
    <lineage>
        <taxon>Bacteria</taxon>
        <taxon>Pseudomonadati</taxon>
        <taxon>Bacteroidota</taxon>
        <taxon>Flavobacteriia</taxon>
        <taxon>Flavobacteriales</taxon>
        <taxon>Flavobacteriaceae</taxon>
        <taxon>Winogradskyella</taxon>
    </lineage>
</organism>
<gene>
    <name evidence="1" type="ORF">ACFOSX_14620</name>
</gene>
<accession>A0ABV8AP10</accession>
<name>A0ABV8AP10_9FLAO</name>
<dbReference type="EMBL" id="JBHSAT010000023">
    <property type="protein sequence ID" value="MFC3878472.1"/>
    <property type="molecule type" value="Genomic_DNA"/>
</dbReference>
<evidence type="ECO:0000313" key="1">
    <source>
        <dbReference type="EMBL" id="MFC3878472.1"/>
    </source>
</evidence>
<dbReference type="Proteomes" id="UP001595812">
    <property type="component" value="Unassembled WGS sequence"/>
</dbReference>
<evidence type="ECO:0008006" key="3">
    <source>
        <dbReference type="Google" id="ProtNLM"/>
    </source>
</evidence>
<protein>
    <recommendedName>
        <fullName evidence="3">DKNYY family protein</fullName>
    </recommendedName>
</protein>
<proteinExistence type="predicted"/>
<dbReference type="RefSeq" id="WP_386102879.1">
    <property type="nucleotide sequence ID" value="NZ_JBHSAT010000023.1"/>
</dbReference>
<reference evidence="2" key="1">
    <citation type="journal article" date="2019" name="Int. J. Syst. Evol. Microbiol.">
        <title>The Global Catalogue of Microorganisms (GCM) 10K type strain sequencing project: providing services to taxonomists for standard genome sequencing and annotation.</title>
        <authorList>
            <consortium name="The Broad Institute Genomics Platform"/>
            <consortium name="The Broad Institute Genome Sequencing Center for Infectious Disease"/>
            <person name="Wu L."/>
            <person name="Ma J."/>
        </authorList>
    </citation>
    <scope>NUCLEOTIDE SEQUENCE [LARGE SCALE GENOMIC DNA]</scope>
    <source>
        <strain evidence="2">CECT 8979</strain>
    </source>
</reference>